<dbReference type="Pfam" id="PF21530">
    <property type="entry name" value="Pif1_2B_dom"/>
    <property type="match status" value="1"/>
</dbReference>
<dbReference type="InterPro" id="IPR027417">
    <property type="entry name" value="P-loop_NTPase"/>
</dbReference>
<dbReference type="GO" id="GO:0005524">
    <property type="term" value="F:ATP binding"/>
    <property type="evidence" value="ECO:0007669"/>
    <property type="project" value="UniProtKB-KW"/>
</dbReference>
<feature type="compositionally biased region" description="Basic residues" evidence="2">
    <location>
        <begin position="239"/>
        <end position="251"/>
    </location>
</feature>
<comment type="similarity">
    <text evidence="1">Belongs to the helicase family.</text>
</comment>
<name>A0A9P0AC61_BEMTA</name>
<feature type="domain" description="DNA helicase Pif1-like 2B" evidence="5">
    <location>
        <begin position="1460"/>
        <end position="1504"/>
    </location>
</feature>
<sequence length="1620" mass="182495">MHYVIGDQSYTVPILTSADYENLLSKNGSNGENPEYGGHVEIFALSKIYSKFQFRVYTGSNYTECHTFGNGSNIRHLKFSGDGDRGHYDVLIENTDESLISVEKGKDKGNFDVLNNSMEENGKIPTPSNKKSRANGNTTHDHVALKSAVLSSCPVNIVVDPCSRGVPCNRKEGKGKNIDTVLIDTTEENGKTLSPPNKKSRANGNTAHNHGASESSLMAPGSMNIVTDPYTREIPYNKKMGRPTKNRKSRASRNEIQNHGASKSSLMTSGNSITNSNDDTAQNYANVRKCSYCGAPLFEEELGRKKWCCGSGDSNVHDLPPLSAEFYNNEEFLRNARSYNNLFAFSALGTTHGFCTPDRGVSFVKVQGRIYHRIFDLAYDKTVNNTVLYVNDESERLKLGQNLNLNEQIMKCISNYLSANNHLVHLLKSLAAHPSPEAHLVFENTSRRTHGPILGDSPAAAEISALIKTSIESEPRKVAIWKIGDGKPHNVHFLHPLYEAFQYPLIFPNGSRGWSTDMLSRSGKKISQVMYYRQKILADKRFILLRRLAQEYFVDMWCRTEEERLNFVRHNQSSFLRVATRSELDETIAADGDIIPGKIYLPSSFTHGPRYMQLKYHDAMAIVSRLGKPSFFLTVTCNPRWPEIINSLLPGQQPTDRPDLCDRVFKLKLDTLIKFLKSGKTFGRLIYLLYVIEFQKRGLPHAHIAFRVEGGGPISNIDIDSFIRATIPESDEAEGRLRTLVLQNMIHGPCGINRLNMPCMDQNTKKCTKYFPKPFNSITHVDGKGYVIYKRTNYQVTLQSGKIVSNQWVVPYNPAILLLLECHCNLEIANNTRLIQYLFKYVYKGPDHAKVGIFEGNDPSVTDEIENYMNFRYVSASEALWRIFEFEISCRTPNVVALPVHLPNQDTVIFQRGREKEAQERAYSKLNIYLNRPNIPELCNLTYPDFYEKYNVQTKKRPNALVPIIEHPSGKHFISKKVFSDCVARIHFVSPTLGELYYLRMLLMKYPCSGFLDLRTVDQVVHPTFQAAAYARGLIENESEYKDALLEASTFKTGRGLRQFFFSLLISGSPVSNLWDEFKDFLCEDYLQRNPENKAQAYVFGLGDIDVALRAHGRTLADFGLPSIPDQSTELGREKIRWCVSECLRYVTEWEPKLAQEQREVYDRVVTEEGDLPIDDEFRNVIFIDGPSGTGKTVLLNVITAKLRSQGEIVLCAASTGMAALNHRGGITAHSLFKLPIETENPNLLWGISSSSQRAELIRNAKLFIIDEACMSHANTINILERGFRDLFDSSKPFGGKKFILTGDFRQIPPIVPNGTPSEVIAASIKNCYFWKHIKKYHLKLCQRTLDDPHFTETILDIGEGKIESQDVEGVSVIPLRDIDHVVTTTELIDFVFPKEILKDPDLCCCRAILSGTNATAGEFNDSILNDVEGESVNCFSVDTILNEDNNTSNISALNIESSLLNNISKSGVPDHKISLKIGAIVILIRNLSFIHALVNGTKLIVVNISRFFIEARAPNKNDTVLIPRAIFDFSIGNHGMEMRRRQFPLRLAYGLTKNKSQGQTLNRVGVDLRSDVFSHGQLYVALGRVRKSCDLKVLVPQQRVINNVPHTHNVVYEQLINPS</sequence>
<comment type="cofactor">
    <cofactor evidence="1">
        <name>Mg(2+)</name>
        <dbReference type="ChEBI" id="CHEBI:18420"/>
    </cofactor>
</comment>
<dbReference type="InterPro" id="IPR049163">
    <property type="entry name" value="Pif1-like_2B_dom"/>
</dbReference>
<proteinExistence type="inferred from homology"/>
<organism evidence="6 7">
    <name type="scientific">Bemisia tabaci</name>
    <name type="common">Sweetpotato whitefly</name>
    <name type="synonym">Aleurodes tabaci</name>
    <dbReference type="NCBI Taxonomy" id="7038"/>
    <lineage>
        <taxon>Eukaryota</taxon>
        <taxon>Metazoa</taxon>
        <taxon>Ecdysozoa</taxon>
        <taxon>Arthropoda</taxon>
        <taxon>Hexapoda</taxon>
        <taxon>Insecta</taxon>
        <taxon>Pterygota</taxon>
        <taxon>Neoptera</taxon>
        <taxon>Paraneoptera</taxon>
        <taxon>Hemiptera</taxon>
        <taxon>Sternorrhyncha</taxon>
        <taxon>Aleyrodoidea</taxon>
        <taxon>Aleyrodidae</taxon>
        <taxon>Aleyrodinae</taxon>
        <taxon>Bemisia</taxon>
    </lineage>
</organism>
<accession>A0A9P0AC61</accession>
<dbReference type="PANTHER" id="PTHR10492:SF57">
    <property type="entry name" value="ATP-DEPENDENT DNA HELICASE"/>
    <property type="match status" value="1"/>
</dbReference>
<feature type="compositionally biased region" description="Polar residues" evidence="2">
    <location>
        <begin position="191"/>
        <end position="216"/>
    </location>
</feature>
<dbReference type="GO" id="GO:0000723">
    <property type="term" value="P:telomere maintenance"/>
    <property type="evidence" value="ECO:0007669"/>
    <property type="project" value="InterPro"/>
</dbReference>
<keyword evidence="1" id="KW-0547">Nucleotide-binding</keyword>
<evidence type="ECO:0000313" key="7">
    <source>
        <dbReference type="Proteomes" id="UP001152759"/>
    </source>
</evidence>
<comment type="catalytic activity">
    <reaction evidence="1">
        <text>ATP + H2O = ADP + phosphate + H(+)</text>
        <dbReference type="Rhea" id="RHEA:13065"/>
        <dbReference type="ChEBI" id="CHEBI:15377"/>
        <dbReference type="ChEBI" id="CHEBI:15378"/>
        <dbReference type="ChEBI" id="CHEBI:30616"/>
        <dbReference type="ChEBI" id="CHEBI:43474"/>
        <dbReference type="ChEBI" id="CHEBI:456216"/>
        <dbReference type="EC" id="5.6.2.3"/>
    </reaction>
</comment>
<evidence type="ECO:0000256" key="2">
    <source>
        <dbReference type="SAM" id="MobiDB-lite"/>
    </source>
</evidence>
<evidence type="ECO:0000259" key="3">
    <source>
        <dbReference type="Pfam" id="PF05970"/>
    </source>
</evidence>
<feature type="region of interest" description="Disordered" evidence="2">
    <location>
        <begin position="116"/>
        <end position="138"/>
    </location>
</feature>
<dbReference type="Proteomes" id="UP001152759">
    <property type="component" value="Chromosome 4"/>
</dbReference>
<feature type="domain" description="Helitron helicase-like" evidence="4">
    <location>
        <begin position="539"/>
        <end position="704"/>
    </location>
</feature>
<gene>
    <name evidence="6" type="ORF">BEMITA_LOCUS7377</name>
</gene>
<feature type="compositionally biased region" description="Polar residues" evidence="2">
    <location>
        <begin position="254"/>
        <end position="277"/>
    </location>
</feature>
<keyword evidence="1" id="KW-0378">Hydrolase</keyword>
<dbReference type="SUPFAM" id="SSF52540">
    <property type="entry name" value="P-loop containing nucleoside triphosphate hydrolases"/>
    <property type="match status" value="2"/>
</dbReference>
<feature type="compositionally biased region" description="Polar residues" evidence="2">
    <location>
        <begin position="126"/>
        <end position="138"/>
    </location>
</feature>
<feature type="region of interest" description="Disordered" evidence="2">
    <location>
        <begin position="186"/>
        <end position="221"/>
    </location>
</feature>
<dbReference type="GO" id="GO:0043139">
    <property type="term" value="F:5'-3' DNA helicase activity"/>
    <property type="evidence" value="ECO:0007669"/>
    <property type="project" value="UniProtKB-EC"/>
</dbReference>
<evidence type="ECO:0000259" key="5">
    <source>
        <dbReference type="Pfam" id="PF21530"/>
    </source>
</evidence>
<dbReference type="GO" id="GO:0006281">
    <property type="term" value="P:DNA repair"/>
    <property type="evidence" value="ECO:0007669"/>
    <property type="project" value="UniProtKB-KW"/>
</dbReference>
<evidence type="ECO:0000313" key="6">
    <source>
        <dbReference type="EMBL" id="CAH0388465.1"/>
    </source>
</evidence>
<evidence type="ECO:0000259" key="4">
    <source>
        <dbReference type="Pfam" id="PF14214"/>
    </source>
</evidence>
<keyword evidence="1" id="KW-0233">DNA recombination</keyword>
<dbReference type="CDD" id="cd18809">
    <property type="entry name" value="SF1_C_RecD"/>
    <property type="match status" value="1"/>
</dbReference>
<dbReference type="InterPro" id="IPR025476">
    <property type="entry name" value="Helitron_helicase-like"/>
</dbReference>
<dbReference type="EC" id="5.6.2.3" evidence="1"/>
<protein>
    <recommendedName>
        <fullName evidence="1">ATP-dependent DNA helicase</fullName>
        <ecNumber evidence="1">5.6.2.3</ecNumber>
    </recommendedName>
</protein>
<dbReference type="Pfam" id="PF05970">
    <property type="entry name" value="PIF1"/>
    <property type="match status" value="1"/>
</dbReference>
<dbReference type="InterPro" id="IPR010285">
    <property type="entry name" value="DNA_helicase_pif1-like_DEAD"/>
</dbReference>
<dbReference type="Gene3D" id="3.40.50.300">
    <property type="entry name" value="P-loop containing nucleotide triphosphate hydrolases"/>
    <property type="match status" value="1"/>
</dbReference>
<dbReference type="GO" id="GO:0006310">
    <property type="term" value="P:DNA recombination"/>
    <property type="evidence" value="ECO:0007669"/>
    <property type="project" value="UniProtKB-KW"/>
</dbReference>
<dbReference type="GO" id="GO:0016787">
    <property type="term" value="F:hydrolase activity"/>
    <property type="evidence" value="ECO:0007669"/>
    <property type="project" value="UniProtKB-KW"/>
</dbReference>
<keyword evidence="1" id="KW-0347">Helicase</keyword>
<keyword evidence="1" id="KW-0234">DNA repair</keyword>
<keyword evidence="1" id="KW-0227">DNA damage</keyword>
<feature type="domain" description="DNA helicase Pif1-like DEAD-box helicase" evidence="3">
    <location>
        <begin position="1153"/>
        <end position="1367"/>
    </location>
</feature>
<keyword evidence="7" id="KW-1185">Reference proteome</keyword>
<evidence type="ECO:0000256" key="1">
    <source>
        <dbReference type="RuleBase" id="RU363044"/>
    </source>
</evidence>
<feature type="region of interest" description="Disordered" evidence="2">
    <location>
        <begin position="235"/>
        <end position="277"/>
    </location>
</feature>
<reference evidence="6" key="1">
    <citation type="submission" date="2021-12" db="EMBL/GenBank/DDBJ databases">
        <authorList>
            <person name="King R."/>
        </authorList>
    </citation>
    <scope>NUCLEOTIDE SEQUENCE</scope>
</reference>
<keyword evidence="1" id="KW-0067">ATP-binding</keyword>
<dbReference type="EMBL" id="OU963865">
    <property type="protein sequence ID" value="CAH0388465.1"/>
    <property type="molecule type" value="Genomic_DNA"/>
</dbReference>
<dbReference type="Pfam" id="PF14214">
    <property type="entry name" value="Helitron_like_N"/>
    <property type="match status" value="1"/>
</dbReference>
<dbReference type="PANTHER" id="PTHR10492">
    <property type="match status" value="1"/>
</dbReference>